<dbReference type="Proteomes" id="UP000789570">
    <property type="component" value="Unassembled WGS sequence"/>
</dbReference>
<keyword evidence="2" id="KW-1185">Reference proteome</keyword>
<sequence length="51" mass="5950">NNLTNHEIIDTILTINEKKDLIDEDEFISILEKVSLIEAENAADKIIRFYM</sequence>
<gene>
    <name evidence="1" type="ORF">FCALED_LOCUS17034</name>
</gene>
<organism evidence="1 2">
    <name type="scientific">Funneliformis caledonium</name>
    <dbReference type="NCBI Taxonomy" id="1117310"/>
    <lineage>
        <taxon>Eukaryota</taxon>
        <taxon>Fungi</taxon>
        <taxon>Fungi incertae sedis</taxon>
        <taxon>Mucoromycota</taxon>
        <taxon>Glomeromycotina</taxon>
        <taxon>Glomeromycetes</taxon>
        <taxon>Glomerales</taxon>
        <taxon>Glomeraceae</taxon>
        <taxon>Funneliformis</taxon>
    </lineage>
</organism>
<feature type="non-terminal residue" evidence="1">
    <location>
        <position position="51"/>
    </location>
</feature>
<proteinExistence type="predicted"/>
<dbReference type="AlphaFoldDB" id="A0A9N9NUT5"/>
<feature type="non-terminal residue" evidence="1">
    <location>
        <position position="1"/>
    </location>
</feature>
<dbReference type="EMBL" id="CAJVPQ010023441">
    <property type="protein sequence ID" value="CAG8762762.1"/>
    <property type="molecule type" value="Genomic_DNA"/>
</dbReference>
<evidence type="ECO:0000313" key="1">
    <source>
        <dbReference type="EMBL" id="CAG8762762.1"/>
    </source>
</evidence>
<evidence type="ECO:0000313" key="2">
    <source>
        <dbReference type="Proteomes" id="UP000789570"/>
    </source>
</evidence>
<protein>
    <submittedName>
        <fullName evidence="1">15194_t:CDS:1</fullName>
    </submittedName>
</protein>
<name>A0A9N9NUT5_9GLOM</name>
<reference evidence="1" key="1">
    <citation type="submission" date="2021-06" db="EMBL/GenBank/DDBJ databases">
        <authorList>
            <person name="Kallberg Y."/>
            <person name="Tangrot J."/>
            <person name="Rosling A."/>
        </authorList>
    </citation>
    <scope>NUCLEOTIDE SEQUENCE</scope>
    <source>
        <strain evidence="1">UK204</strain>
    </source>
</reference>
<comment type="caution">
    <text evidence="1">The sequence shown here is derived from an EMBL/GenBank/DDBJ whole genome shotgun (WGS) entry which is preliminary data.</text>
</comment>
<accession>A0A9N9NUT5</accession>